<keyword evidence="6 7" id="KW-0496">Mitochondrion</keyword>
<dbReference type="PANTHER" id="PTHR11947">
    <property type="entry name" value="PYRUVATE DEHYDROGENASE KINASE"/>
    <property type="match status" value="1"/>
</dbReference>
<evidence type="ECO:0000259" key="8">
    <source>
        <dbReference type="Pfam" id="PF10436"/>
    </source>
</evidence>
<evidence type="ECO:0000256" key="3">
    <source>
        <dbReference type="ARBA" id="ARBA00022741"/>
    </source>
</evidence>
<dbReference type="GO" id="GO:0004740">
    <property type="term" value="F:pyruvate dehydrogenase (acetyl-transferring) kinase activity"/>
    <property type="evidence" value="ECO:0007669"/>
    <property type="project" value="TreeGrafter"/>
</dbReference>
<dbReference type="GO" id="GO:0010906">
    <property type="term" value="P:regulation of glucose metabolic process"/>
    <property type="evidence" value="ECO:0007669"/>
    <property type="project" value="TreeGrafter"/>
</dbReference>
<comment type="similarity">
    <text evidence="1 7">Belongs to the PDK/BCKDK protein kinase family.</text>
</comment>
<dbReference type="GO" id="GO:0005759">
    <property type="term" value="C:mitochondrial matrix"/>
    <property type="evidence" value="ECO:0007669"/>
    <property type="project" value="UniProtKB-SubCell"/>
</dbReference>
<evidence type="ECO:0000313" key="10">
    <source>
        <dbReference type="Proteomes" id="UP000262825"/>
    </source>
</evidence>
<keyword evidence="5 7" id="KW-0067">ATP-binding</keyword>
<name>A0A376B4B6_9ASCO</name>
<evidence type="ECO:0000256" key="5">
    <source>
        <dbReference type="ARBA" id="ARBA00022840"/>
    </source>
</evidence>
<comment type="subcellular location">
    <subcellularLocation>
        <location evidence="7">Mitochondrion matrix</location>
    </subcellularLocation>
</comment>
<dbReference type="InterPro" id="IPR036890">
    <property type="entry name" value="HATPase_C_sf"/>
</dbReference>
<dbReference type="InterPro" id="IPR039028">
    <property type="entry name" value="BCKD/PDK"/>
</dbReference>
<dbReference type="AlphaFoldDB" id="A0A376B4B6"/>
<dbReference type="Gene3D" id="3.30.565.10">
    <property type="entry name" value="Histidine kinase-like ATPase, C-terminal domain"/>
    <property type="match status" value="1"/>
</dbReference>
<dbReference type="PANTHER" id="PTHR11947:SF25">
    <property type="entry name" value="[PYRUVATE DEHYDROGENASE (ACETYL-TRANSFERRING)] KINASE 2, MITOCHONDRIAL"/>
    <property type="match status" value="1"/>
</dbReference>
<dbReference type="SUPFAM" id="SSF69012">
    <property type="entry name" value="alpha-ketoacid dehydrogenase kinase, N-terminal domain"/>
    <property type="match status" value="1"/>
</dbReference>
<gene>
    <name evidence="9" type="ORF">SCODWIG_01289</name>
</gene>
<dbReference type="InterPro" id="IPR036784">
    <property type="entry name" value="AK/P_DHK_N_sf"/>
</dbReference>
<sequence>MSYTTRLPDFTKYFPISRRVNDIAKMIPNINGAYPQKSKYVNMQHYYQNRDVLLPYVLNKQPHPVSLKQLALYYDDDRAFTSSKIIQSANFVRNEIIIRIAHTIFKLQNLPFELVNNYHLVQVYESYYDIFDRFRRLPEIKSLQDNDKFVEFANGILSDYNVLNLPHLIMGALESRILNLFPQAEMDELLSELLRARISRRLMVEEHLSLTSNFSHGREKNRIVFGDIFKTCNAKEYLLNASKMCEDFVKIEYGPTATLPDFIIEGDDDLSFFFLPGHLTYLLGEILRNSYEATIKEAIRKGLHKPDRIKVTIVRNEQSHIFRISDRGGGVVFNHNATDSLNLWSFGKSVDLAKKSLDNFHKLPEFQSDNIYEARRMLANGDNGINSINSKTTFENTSLSNMIEGNLGNKGNFYNKYESSLIDMLKRLPRYKLGVGLALCKVYADYWNGDLNVHSIDGYGTDTVLKLGNLMYLTDKLQLDKV</sequence>
<dbReference type="GO" id="GO:0005524">
    <property type="term" value="F:ATP binding"/>
    <property type="evidence" value="ECO:0007669"/>
    <property type="project" value="UniProtKB-UniRule"/>
</dbReference>
<reference evidence="10" key="1">
    <citation type="submission" date="2018-06" db="EMBL/GenBank/DDBJ databases">
        <authorList>
            <person name="Guldener U."/>
        </authorList>
    </citation>
    <scope>NUCLEOTIDE SEQUENCE [LARGE SCALE GENOMIC DNA]</scope>
    <source>
        <strain evidence="10">UTAD17</strain>
    </source>
</reference>
<keyword evidence="3 7" id="KW-0547">Nucleotide-binding</keyword>
<keyword evidence="10" id="KW-1185">Reference proteome</keyword>
<dbReference type="InterPro" id="IPR018955">
    <property type="entry name" value="BCDHK/PDK_N"/>
</dbReference>
<dbReference type="SUPFAM" id="SSF55874">
    <property type="entry name" value="ATPase domain of HSP90 chaperone/DNA topoisomerase II/histidine kinase"/>
    <property type="match status" value="2"/>
</dbReference>
<evidence type="ECO:0000313" key="9">
    <source>
        <dbReference type="EMBL" id="SSD59528.1"/>
    </source>
</evidence>
<dbReference type="VEuPathDB" id="FungiDB:SCODWIG_01289"/>
<dbReference type="Gene3D" id="1.20.140.20">
    <property type="entry name" value="Alpha-ketoacid/pyruvate dehydrogenase kinase, N-terminal domain"/>
    <property type="match status" value="1"/>
</dbReference>
<evidence type="ECO:0000256" key="6">
    <source>
        <dbReference type="ARBA" id="ARBA00023128"/>
    </source>
</evidence>
<keyword evidence="4 7" id="KW-0418">Kinase</keyword>
<keyword evidence="2 7" id="KW-0808">Transferase</keyword>
<organism evidence="9 10">
    <name type="scientific">Saccharomycodes ludwigii</name>
    <dbReference type="NCBI Taxonomy" id="36035"/>
    <lineage>
        <taxon>Eukaryota</taxon>
        <taxon>Fungi</taxon>
        <taxon>Dikarya</taxon>
        <taxon>Ascomycota</taxon>
        <taxon>Saccharomycotina</taxon>
        <taxon>Saccharomycetes</taxon>
        <taxon>Saccharomycodales</taxon>
        <taxon>Saccharomycodaceae</taxon>
        <taxon>Saccharomycodes</taxon>
    </lineage>
</organism>
<proteinExistence type="inferred from homology"/>
<feature type="domain" description="Branched-chain alpha-ketoacid dehydrogenase kinase/Pyruvate dehydrogenase kinase N-terminal" evidence="8">
    <location>
        <begin position="64"/>
        <end position="220"/>
    </location>
</feature>
<keyword evidence="9" id="KW-0670">Pyruvate</keyword>
<protein>
    <recommendedName>
        <fullName evidence="7">Protein-serine/threonine kinase</fullName>
        <ecNumber evidence="7">2.7.11.-</ecNumber>
    </recommendedName>
</protein>
<evidence type="ECO:0000256" key="2">
    <source>
        <dbReference type="ARBA" id="ARBA00022679"/>
    </source>
</evidence>
<evidence type="ECO:0000256" key="1">
    <source>
        <dbReference type="ARBA" id="ARBA00006155"/>
    </source>
</evidence>
<dbReference type="EMBL" id="UFAJ01000156">
    <property type="protein sequence ID" value="SSD59528.1"/>
    <property type="molecule type" value="Genomic_DNA"/>
</dbReference>
<accession>A0A376B4B6</accession>
<dbReference type="Proteomes" id="UP000262825">
    <property type="component" value="Unassembled WGS sequence"/>
</dbReference>
<evidence type="ECO:0000256" key="4">
    <source>
        <dbReference type="ARBA" id="ARBA00022777"/>
    </source>
</evidence>
<dbReference type="Pfam" id="PF10436">
    <property type="entry name" value="BCDHK_Adom3"/>
    <property type="match status" value="1"/>
</dbReference>
<dbReference type="EC" id="2.7.11.-" evidence="7"/>
<evidence type="ECO:0000256" key="7">
    <source>
        <dbReference type="RuleBase" id="RU366032"/>
    </source>
</evidence>